<sequence length="257" mass="28983">MKFFSITFFCSFIFLSACSRSQTEFNYDEGTGRRPSRWGMLKQKWGKCSTGRQQSPIDLGTVQVDSRSGDLQRNYRSAQAILRNMTEYVTMMFTGDAGSITVSGTVYKVVSCHWHSPSEHTWNGIRYPLEIHIVHRSDQNKTAVVGILYRYGLLPDPFIASIFHAISSLGREDIPLGPINPETIGFPGSSYYRYSGSLTTPPCDENVIWTVLQEVKTVTLHGVGALRNVLPPENRDNSRPTQPLNDRTVLLHLKNFT</sequence>
<dbReference type="PROSITE" id="PS51144">
    <property type="entry name" value="ALPHA_CA_2"/>
    <property type="match status" value="1"/>
</dbReference>
<dbReference type="PANTHER" id="PTHR18952:SF222">
    <property type="entry name" value="CARBONIC ANHYDRASE"/>
    <property type="match status" value="1"/>
</dbReference>
<keyword evidence="8" id="KW-1185">Reference proteome</keyword>
<dbReference type="PANTHER" id="PTHR18952">
    <property type="entry name" value="CARBONIC ANHYDRASE"/>
    <property type="match status" value="1"/>
</dbReference>
<dbReference type="EMBL" id="JBBPBM010000056">
    <property type="protein sequence ID" value="KAK8517077.1"/>
    <property type="molecule type" value="Genomic_DNA"/>
</dbReference>
<comment type="function">
    <text evidence="1">Reversible hydration of carbon dioxide.</text>
</comment>
<accession>A0ABR2CC52</accession>
<comment type="caution">
    <text evidence="7">The sequence shown here is derived from an EMBL/GenBank/DDBJ whole genome shotgun (WGS) entry which is preliminary data.</text>
</comment>
<evidence type="ECO:0000256" key="4">
    <source>
        <dbReference type="ARBA" id="ARBA00048348"/>
    </source>
</evidence>
<dbReference type="InterPro" id="IPR001148">
    <property type="entry name" value="CA_dom"/>
</dbReference>
<dbReference type="InterPro" id="IPR023561">
    <property type="entry name" value="Carbonic_anhydrase_a-class"/>
</dbReference>
<feature type="domain" description="Alpha-carbonic anhydrase" evidence="6">
    <location>
        <begin position="23"/>
        <end position="253"/>
    </location>
</feature>
<evidence type="ECO:0000256" key="5">
    <source>
        <dbReference type="SAM" id="SignalP"/>
    </source>
</evidence>
<protein>
    <recommendedName>
        <fullName evidence="6">Alpha-carbonic anhydrase domain-containing protein</fullName>
    </recommendedName>
</protein>
<evidence type="ECO:0000313" key="8">
    <source>
        <dbReference type="Proteomes" id="UP001472677"/>
    </source>
</evidence>
<dbReference type="Pfam" id="PF00194">
    <property type="entry name" value="Carb_anhydrase"/>
    <property type="match status" value="1"/>
</dbReference>
<dbReference type="InterPro" id="IPR036398">
    <property type="entry name" value="CA_dom_sf"/>
</dbReference>
<gene>
    <name evidence="7" type="ORF">V6N12_032276</name>
</gene>
<dbReference type="Proteomes" id="UP001472677">
    <property type="component" value="Unassembled WGS sequence"/>
</dbReference>
<name>A0ABR2CC52_9ROSI</name>
<dbReference type="PROSITE" id="PS51257">
    <property type="entry name" value="PROKAR_LIPOPROTEIN"/>
    <property type="match status" value="1"/>
</dbReference>
<comment type="catalytic activity">
    <reaction evidence="4">
        <text>hydrogencarbonate + H(+) = CO2 + H2O</text>
        <dbReference type="Rhea" id="RHEA:10748"/>
        <dbReference type="ChEBI" id="CHEBI:15377"/>
        <dbReference type="ChEBI" id="CHEBI:15378"/>
        <dbReference type="ChEBI" id="CHEBI:16526"/>
        <dbReference type="ChEBI" id="CHEBI:17544"/>
        <dbReference type="EC" id="4.2.1.1"/>
    </reaction>
</comment>
<dbReference type="Gene3D" id="3.10.200.10">
    <property type="entry name" value="Alpha carbonic anhydrase"/>
    <property type="match status" value="1"/>
</dbReference>
<evidence type="ECO:0000256" key="3">
    <source>
        <dbReference type="ARBA" id="ARBA00006365"/>
    </source>
</evidence>
<feature type="signal peptide" evidence="5">
    <location>
        <begin position="1"/>
        <end position="23"/>
    </location>
</feature>
<reference evidence="7 8" key="1">
    <citation type="journal article" date="2024" name="G3 (Bethesda)">
        <title>Genome assembly of Hibiscus sabdariffa L. provides insights into metabolisms of medicinal natural products.</title>
        <authorList>
            <person name="Kim T."/>
        </authorList>
    </citation>
    <scope>NUCLEOTIDE SEQUENCE [LARGE SCALE GENOMIC DNA]</scope>
    <source>
        <strain evidence="7">TK-2024</strain>
        <tissue evidence="7">Old leaves</tissue>
    </source>
</reference>
<proteinExistence type="inferred from homology"/>
<keyword evidence="5" id="KW-0732">Signal</keyword>
<comment type="subcellular location">
    <subcellularLocation>
        <location evidence="2">Plastid</location>
        <location evidence="2">Chloroplast stroma</location>
    </subcellularLocation>
</comment>
<evidence type="ECO:0000256" key="2">
    <source>
        <dbReference type="ARBA" id="ARBA00004470"/>
    </source>
</evidence>
<dbReference type="InterPro" id="IPR041891">
    <property type="entry name" value="Alpha_CA_prokaryot-like"/>
</dbReference>
<feature type="chain" id="PRO_5046740681" description="Alpha-carbonic anhydrase domain-containing protein" evidence="5">
    <location>
        <begin position="24"/>
        <end position="257"/>
    </location>
</feature>
<evidence type="ECO:0000313" key="7">
    <source>
        <dbReference type="EMBL" id="KAK8517077.1"/>
    </source>
</evidence>
<evidence type="ECO:0000259" key="6">
    <source>
        <dbReference type="PROSITE" id="PS51144"/>
    </source>
</evidence>
<dbReference type="CDD" id="cd03124">
    <property type="entry name" value="alpha_CA_prokaryotic_like"/>
    <property type="match status" value="1"/>
</dbReference>
<evidence type="ECO:0000256" key="1">
    <source>
        <dbReference type="ARBA" id="ARBA00002904"/>
    </source>
</evidence>
<comment type="similarity">
    <text evidence="3">Belongs to the alpha-class carbonic anhydrase family.</text>
</comment>
<dbReference type="SMART" id="SM01057">
    <property type="entry name" value="Carb_anhydrase"/>
    <property type="match status" value="1"/>
</dbReference>
<organism evidence="7 8">
    <name type="scientific">Hibiscus sabdariffa</name>
    <name type="common">roselle</name>
    <dbReference type="NCBI Taxonomy" id="183260"/>
    <lineage>
        <taxon>Eukaryota</taxon>
        <taxon>Viridiplantae</taxon>
        <taxon>Streptophyta</taxon>
        <taxon>Embryophyta</taxon>
        <taxon>Tracheophyta</taxon>
        <taxon>Spermatophyta</taxon>
        <taxon>Magnoliopsida</taxon>
        <taxon>eudicotyledons</taxon>
        <taxon>Gunneridae</taxon>
        <taxon>Pentapetalae</taxon>
        <taxon>rosids</taxon>
        <taxon>malvids</taxon>
        <taxon>Malvales</taxon>
        <taxon>Malvaceae</taxon>
        <taxon>Malvoideae</taxon>
        <taxon>Hibiscus</taxon>
    </lineage>
</organism>
<dbReference type="SUPFAM" id="SSF51069">
    <property type="entry name" value="Carbonic anhydrase"/>
    <property type="match status" value="1"/>
</dbReference>